<organism evidence="3 4">
    <name type="scientific">Zosterops borbonicus</name>
    <dbReference type="NCBI Taxonomy" id="364589"/>
    <lineage>
        <taxon>Eukaryota</taxon>
        <taxon>Metazoa</taxon>
        <taxon>Chordata</taxon>
        <taxon>Craniata</taxon>
        <taxon>Vertebrata</taxon>
        <taxon>Euteleostomi</taxon>
        <taxon>Archelosauria</taxon>
        <taxon>Archosauria</taxon>
        <taxon>Dinosauria</taxon>
        <taxon>Saurischia</taxon>
        <taxon>Theropoda</taxon>
        <taxon>Coelurosauria</taxon>
        <taxon>Aves</taxon>
        <taxon>Neognathae</taxon>
        <taxon>Neoaves</taxon>
        <taxon>Telluraves</taxon>
        <taxon>Australaves</taxon>
        <taxon>Passeriformes</taxon>
        <taxon>Sylvioidea</taxon>
        <taxon>Zosteropidae</taxon>
        <taxon>Zosterops</taxon>
    </lineage>
</organism>
<feature type="region of interest" description="Disordered" evidence="1">
    <location>
        <begin position="125"/>
        <end position="158"/>
    </location>
</feature>
<gene>
    <name evidence="3" type="ORF">HGM15179_021601</name>
    <name evidence="2" type="ORF">HGM15179_022009</name>
</gene>
<comment type="caution">
    <text evidence="3">The sequence shown here is derived from an EMBL/GenBank/DDBJ whole genome shotgun (WGS) entry which is preliminary data.</text>
</comment>
<dbReference type="Proteomes" id="UP000796761">
    <property type="component" value="Unassembled WGS sequence"/>
</dbReference>
<dbReference type="EMBL" id="SWJQ01006406">
    <property type="protein sequence ID" value="TRZ05098.1"/>
    <property type="molecule type" value="Genomic_DNA"/>
</dbReference>
<reference evidence="3" key="1">
    <citation type="submission" date="2019-04" db="EMBL/GenBank/DDBJ databases">
        <title>Genome assembly of Zosterops borbonicus 15179.</title>
        <authorList>
            <person name="Leroy T."/>
            <person name="Anselmetti Y."/>
            <person name="Tilak M.-K."/>
            <person name="Nabholz B."/>
        </authorList>
    </citation>
    <scope>NUCLEOTIDE SEQUENCE</scope>
    <source>
        <strain evidence="3">HGM_15179</strain>
        <tissue evidence="3">Muscle</tissue>
    </source>
</reference>
<feature type="compositionally biased region" description="Low complexity" evidence="1">
    <location>
        <begin position="125"/>
        <end position="140"/>
    </location>
</feature>
<protein>
    <submittedName>
        <fullName evidence="3">Uncharacterized protein</fullName>
    </submittedName>
</protein>
<evidence type="ECO:0000256" key="1">
    <source>
        <dbReference type="SAM" id="MobiDB-lite"/>
    </source>
</evidence>
<dbReference type="AlphaFoldDB" id="A0A8K1D813"/>
<sequence length="293" mass="31224">MLEAQVAVVATLGELMATVTAPRSNVWPLLYQKSLHEDLRRLSLTLRDTLEHGVPSLSQCGVPSLSQVLTMLRFIREPTLDSVRASARAWRDRVDALEDSWFWRVEEAADLLDAWEDAAKATAEATTKATAEATTEATAAGLAGDPQDETASGGTAGDNLMAMAPQPRLSLAERKAALLVAVHEARVAAATKAMEEAVVATGQAGAATRRGQQAKALLAEVARFEQLWEASACLAKCHLLGTLREIHDLLSSPYGSSRSPGGPFSQAVAKRCQKAIEDIPRLLGDSDVTAVTS</sequence>
<dbReference type="OrthoDB" id="10637361at2759"/>
<keyword evidence="4" id="KW-1185">Reference proteome</keyword>
<proteinExistence type="predicted"/>
<evidence type="ECO:0000313" key="2">
    <source>
        <dbReference type="EMBL" id="TRZ05098.1"/>
    </source>
</evidence>
<name>A0A8K1D813_9PASS</name>
<dbReference type="EMBL" id="SWJQ01004033">
    <property type="protein sequence ID" value="TRZ05506.1"/>
    <property type="molecule type" value="Genomic_DNA"/>
</dbReference>
<accession>A0A8K1D813</accession>
<evidence type="ECO:0000313" key="3">
    <source>
        <dbReference type="EMBL" id="TRZ05506.1"/>
    </source>
</evidence>
<evidence type="ECO:0000313" key="4">
    <source>
        <dbReference type="Proteomes" id="UP000796761"/>
    </source>
</evidence>